<dbReference type="GO" id="GO:0005737">
    <property type="term" value="C:cytoplasm"/>
    <property type="evidence" value="ECO:0000318"/>
    <property type="project" value="GO_Central"/>
</dbReference>
<dbReference type="Gene3D" id="1.10.472.10">
    <property type="entry name" value="Cyclin-like"/>
    <property type="match status" value="2"/>
</dbReference>
<dbReference type="GO" id="GO:0016538">
    <property type="term" value="F:cyclin-dependent protein serine/threonine kinase regulator activity"/>
    <property type="evidence" value="ECO:0000318"/>
    <property type="project" value="GO_Central"/>
</dbReference>
<evidence type="ECO:0008006" key="11">
    <source>
        <dbReference type="Google" id="ProtNLM"/>
    </source>
</evidence>
<evidence type="ECO:0000256" key="2">
    <source>
        <dbReference type="ARBA" id="ARBA00006955"/>
    </source>
</evidence>
<dbReference type="SMART" id="SM01332">
    <property type="entry name" value="Cyclin_C"/>
    <property type="match status" value="1"/>
</dbReference>
<dbReference type="PANTHER" id="PTHR10177">
    <property type="entry name" value="CYCLINS"/>
    <property type="match status" value="1"/>
</dbReference>
<dbReference type="FunFam" id="1.10.472.10:FF:000198">
    <property type="entry name" value="G2/mitotic-specific cyclin-B1"/>
    <property type="match status" value="1"/>
</dbReference>
<keyword evidence="5" id="KW-0131">Cell cycle</keyword>
<dbReference type="SUPFAM" id="SSF47954">
    <property type="entry name" value="Cyclin-like"/>
    <property type="match status" value="2"/>
</dbReference>
<dbReference type="GO" id="GO:0000082">
    <property type="term" value="P:G1/S transition of mitotic cell cycle"/>
    <property type="evidence" value="ECO:0000318"/>
    <property type="project" value="GO_Central"/>
</dbReference>
<dbReference type="STRING" id="45351.A7SPG5"/>
<evidence type="ECO:0000256" key="1">
    <source>
        <dbReference type="ARBA" id="ARBA00003222"/>
    </source>
</evidence>
<organism evidence="9 10">
    <name type="scientific">Nematostella vectensis</name>
    <name type="common">Starlet sea anemone</name>
    <dbReference type="NCBI Taxonomy" id="45351"/>
    <lineage>
        <taxon>Eukaryota</taxon>
        <taxon>Metazoa</taxon>
        <taxon>Cnidaria</taxon>
        <taxon>Anthozoa</taxon>
        <taxon>Hexacorallia</taxon>
        <taxon>Actiniaria</taxon>
        <taxon>Edwardsiidae</taxon>
        <taxon>Nematostella</taxon>
    </lineage>
</organism>
<dbReference type="GO" id="GO:0000307">
    <property type="term" value="C:cyclin-dependent protein kinase holoenzyme complex"/>
    <property type="evidence" value="ECO:0000318"/>
    <property type="project" value="GO_Central"/>
</dbReference>
<feature type="domain" description="Cyclin C-terminal" evidence="8">
    <location>
        <begin position="166"/>
        <end position="283"/>
    </location>
</feature>
<feature type="domain" description="Cyclin-like" evidence="7">
    <location>
        <begin position="73"/>
        <end position="157"/>
    </location>
</feature>
<dbReference type="GO" id="GO:0051301">
    <property type="term" value="P:cell division"/>
    <property type="evidence" value="ECO:0007669"/>
    <property type="project" value="UniProtKB-KW"/>
</dbReference>
<protein>
    <recommendedName>
        <fullName evidence="11">Cyclin B</fullName>
    </recommendedName>
</protein>
<dbReference type="FunFam" id="1.10.472.10:FF:000005">
    <property type="entry name" value="G2/mitotic-specific cyclin B"/>
    <property type="match status" value="1"/>
</dbReference>
<evidence type="ECO:0000256" key="5">
    <source>
        <dbReference type="ARBA" id="ARBA00023306"/>
    </source>
</evidence>
<dbReference type="OrthoDB" id="5590282at2759"/>
<dbReference type="InterPro" id="IPR046965">
    <property type="entry name" value="Cyclin_A/B-like"/>
</dbReference>
<dbReference type="KEGG" id="nve:5505740"/>
<keyword evidence="3" id="KW-0132">Cell division</keyword>
<proteinExistence type="inferred from homology"/>
<dbReference type="AlphaFoldDB" id="A7SPG5"/>
<dbReference type="InParanoid" id="A7SPG5"/>
<keyword evidence="4 6" id="KW-0195">Cyclin</keyword>
<gene>
    <name evidence="9" type="ORF">NEMVEDRAFT_v1g126046</name>
</gene>
<dbReference type="PIRSF" id="PIRSF001771">
    <property type="entry name" value="Cyclin_A_B_D_E"/>
    <property type="match status" value="1"/>
</dbReference>
<comment type="similarity">
    <text evidence="2">Belongs to the cyclin family. Cyclin AB subfamily.</text>
</comment>
<dbReference type="PROSITE" id="PS00292">
    <property type="entry name" value="CYCLINS"/>
    <property type="match status" value="1"/>
</dbReference>
<dbReference type="InterPro" id="IPR006671">
    <property type="entry name" value="Cyclin_N"/>
</dbReference>
<dbReference type="Pfam" id="PF02984">
    <property type="entry name" value="Cyclin_C"/>
    <property type="match status" value="1"/>
</dbReference>
<dbReference type="GO" id="GO:0005634">
    <property type="term" value="C:nucleus"/>
    <property type="evidence" value="ECO:0000318"/>
    <property type="project" value="GO_Central"/>
</dbReference>
<dbReference type="InterPro" id="IPR036915">
    <property type="entry name" value="Cyclin-like_sf"/>
</dbReference>
<dbReference type="HOGENOM" id="CLU_020695_2_1_1"/>
<dbReference type="eggNOG" id="KOG0653">
    <property type="taxonomic scope" value="Eukaryota"/>
</dbReference>
<dbReference type="InterPro" id="IPR004367">
    <property type="entry name" value="Cyclin_C-dom"/>
</dbReference>
<dbReference type="PhylomeDB" id="A7SPG5"/>
<evidence type="ECO:0000256" key="4">
    <source>
        <dbReference type="ARBA" id="ARBA00023127"/>
    </source>
</evidence>
<accession>A7SPG5</accession>
<reference evidence="9 10" key="1">
    <citation type="journal article" date="2007" name="Science">
        <title>Sea anemone genome reveals ancestral eumetazoan gene repertoire and genomic organization.</title>
        <authorList>
            <person name="Putnam N.H."/>
            <person name="Srivastava M."/>
            <person name="Hellsten U."/>
            <person name="Dirks B."/>
            <person name="Chapman J."/>
            <person name="Salamov A."/>
            <person name="Terry A."/>
            <person name="Shapiro H."/>
            <person name="Lindquist E."/>
            <person name="Kapitonov V.V."/>
            <person name="Jurka J."/>
            <person name="Genikhovich G."/>
            <person name="Grigoriev I.V."/>
            <person name="Lucas S.M."/>
            <person name="Steele R.E."/>
            <person name="Finnerty J.R."/>
            <person name="Technau U."/>
            <person name="Martindale M.Q."/>
            <person name="Rokhsar D.S."/>
        </authorList>
    </citation>
    <scope>NUCLEOTIDE SEQUENCE [LARGE SCALE GENOMIC DNA]</scope>
    <source>
        <strain evidence="10">CH2 X CH6</strain>
    </source>
</reference>
<comment type="function">
    <text evidence="1">Essential for the control of the cell cycle at the G2/M (mitosis) transition.</text>
</comment>
<evidence type="ECO:0000259" key="8">
    <source>
        <dbReference type="SMART" id="SM01332"/>
    </source>
</evidence>
<name>A7SPG5_NEMVE</name>
<dbReference type="CDD" id="cd20509">
    <property type="entry name" value="CYCLIN_CCNB1-like_rpt2"/>
    <property type="match status" value="1"/>
</dbReference>
<dbReference type="Proteomes" id="UP000001593">
    <property type="component" value="Unassembled WGS sequence"/>
</dbReference>
<dbReference type="InterPro" id="IPR039361">
    <property type="entry name" value="Cyclin"/>
</dbReference>
<feature type="domain" description="Cyclin-like" evidence="7">
    <location>
        <begin position="170"/>
        <end position="252"/>
    </location>
</feature>
<sequence>MDMADFSEALNECFPTDVEDIDSGDYDKPQLCAEYAKEIMRFLRAMEEHYSVSPTYMNNQQEVNEKMRAILLDWLVQVHLKFRLLQETLYITMSIIDRFLAVHQVSKRELQLVGVGAMLLASKYEEMFAPEIGDFVYITDHAYTKKQIRQMESLIFRKLDFSLGKPLCLHFLRRNSKAGAVGAEEHTMAKYLMELTLIDYQSIKFLPSEIAAASLSLAMRVMGKGSEWTPTLEHYSGYSEKKLSTCMQRLAQLVLGARDSKQKAVYNKYASSKFMKISTMSCLSTSTITTLAAQDQS</sequence>
<dbReference type="GO" id="GO:0005815">
    <property type="term" value="C:microtubule organizing center"/>
    <property type="evidence" value="ECO:0000318"/>
    <property type="project" value="GO_Central"/>
</dbReference>
<dbReference type="FunCoup" id="A7SPG5">
    <property type="interactions" value="507"/>
</dbReference>
<dbReference type="CDD" id="cd20507">
    <property type="entry name" value="CYCLIN_CCNB1-like_rpt1"/>
    <property type="match status" value="1"/>
</dbReference>
<evidence type="ECO:0000256" key="3">
    <source>
        <dbReference type="ARBA" id="ARBA00022618"/>
    </source>
</evidence>
<dbReference type="EMBL" id="DS469733">
    <property type="protein sequence ID" value="EDO34387.1"/>
    <property type="molecule type" value="Genomic_DNA"/>
</dbReference>
<dbReference type="SMART" id="SM00385">
    <property type="entry name" value="CYCLIN"/>
    <property type="match status" value="2"/>
</dbReference>
<dbReference type="OMA" id="LLDYKCL"/>
<dbReference type="InterPro" id="IPR048258">
    <property type="entry name" value="Cyclins_cyclin-box"/>
</dbReference>
<evidence type="ECO:0000313" key="9">
    <source>
        <dbReference type="EMBL" id="EDO34387.1"/>
    </source>
</evidence>
<evidence type="ECO:0000259" key="7">
    <source>
        <dbReference type="SMART" id="SM00385"/>
    </source>
</evidence>
<evidence type="ECO:0000256" key="6">
    <source>
        <dbReference type="RuleBase" id="RU000383"/>
    </source>
</evidence>
<keyword evidence="10" id="KW-1185">Reference proteome</keyword>
<evidence type="ECO:0000313" key="10">
    <source>
        <dbReference type="Proteomes" id="UP000001593"/>
    </source>
</evidence>
<dbReference type="GO" id="GO:0005829">
    <property type="term" value="C:cytosol"/>
    <property type="evidence" value="ECO:0007669"/>
    <property type="project" value="UniProtKB-ARBA"/>
</dbReference>
<dbReference type="InterPro" id="IPR013763">
    <property type="entry name" value="Cyclin-like_dom"/>
</dbReference>
<dbReference type="Pfam" id="PF00134">
    <property type="entry name" value="Cyclin_N"/>
    <property type="match status" value="1"/>
</dbReference>